<gene>
    <name evidence="2" type="ORF">SMAX5B_008983</name>
</gene>
<keyword evidence="3" id="KW-1185">Reference proteome</keyword>
<dbReference type="Proteomes" id="UP000246464">
    <property type="component" value="Chromosome 17"/>
</dbReference>
<evidence type="ECO:0000313" key="2">
    <source>
        <dbReference type="EMBL" id="AWP16212.1"/>
    </source>
</evidence>
<dbReference type="AlphaFoldDB" id="A0A2U9CN35"/>
<evidence type="ECO:0000313" key="3">
    <source>
        <dbReference type="Proteomes" id="UP000246464"/>
    </source>
</evidence>
<reference evidence="2 3" key="1">
    <citation type="submission" date="2017-12" db="EMBL/GenBank/DDBJ databases">
        <title>Integrating genomic resources of turbot (Scophthalmus maximus) in depth evaluation of genetic and physical mapping variation across individuals.</title>
        <authorList>
            <person name="Martinez P."/>
        </authorList>
    </citation>
    <scope>NUCLEOTIDE SEQUENCE [LARGE SCALE GENOMIC DNA]</scope>
</reference>
<feature type="compositionally biased region" description="Low complexity" evidence="1">
    <location>
        <begin position="85"/>
        <end position="96"/>
    </location>
</feature>
<protein>
    <submittedName>
        <fullName evidence="2">Uncharacterized protein</fullName>
    </submittedName>
</protein>
<dbReference type="EMBL" id="CP026259">
    <property type="protein sequence ID" value="AWP16212.1"/>
    <property type="molecule type" value="Genomic_DNA"/>
</dbReference>
<name>A0A2U9CN35_SCOMX</name>
<evidence type="ECO:0000256" key="1">
    <source>
        <dbReference type="SAM" id="MobiDB-lite"/>
    </source>
</evidence>
<sequence length="224" mass="25331">MQMDQIHSRRVLDRGLRALNQKVERDLQQKLSMLDKQYRFTRKMLQQRRDSLIQEHSRVVIVKVCEPKATVNIAMKEIGEHKSAGTHSSGVHTSGGRRLCSRKSPNVEPNRSISAPPSTAKPTSPARHTGNVHGNVSLMRMKNIAAIDSISEKELARQQQKAREEVERAKQLQRETLHKRVTAFVEGLKRKGNVELLEPPQRNSKVLNATLSSSHSSAPQHLQH</sequence>
<feature type="region of interest" description="Disordered" evidence="1">
    <location>
        <begin position="195"/>
        <end position="224"/>
    </location>
</feature>
<feature type="region of interest" description="Disordered" evidence="1">
    <location>
        <begin position="81"/>
        <end position="135"/>
    </location>
</feature>
<feature type="compositionally biased region" description="Polar residues" evidence="1">
    <location>
        <begin position="201"/>
        <end position="224"/>
    </location>
</feature>
<feature type="compositionally biased region" description="Low complexity" evidence="1">
    <location>
        <begin position="112"/>
        <end position="126"/>
    </location>
</feature>
<proteinExistence type="predicted"/>
<accession>A0A2U9CN35</accession>
<organism evidence="2 3">
    <name type="scientific">Scophthalmus maximus</name>
    <name type="common">Turbot</name>
    <name type="synonym">Psetta maxima</name>
    <dbReference type="NCBI Taxonomy" id="52904"/>
    <lineage>
        <taxon>Eukaryota</taxon>
        <taxon>Metazoa</taxon>
        <taxon>Chordata</taxon>
        <taxon>Craniata</taxon>
        <taxon>Vertebrata</taxon>
        <taxon>Euteleostomi</taxon>
        <taxon>Actinopterygii</taxon>
        <taxon>Neopterygii</taxon>
        <taxon>Teleostei</taxon>
        <taxon>Neoteleostei</taxon>
        <taxon>Acanthomorphata</taxon>
        <taxon>Carangaria</taxon>
        <taxon>Pleuronectiformes</taxon>
        <taxon>Pleuronectoidei</taxon>
        <taxon>Scophthalmidae</taxon>
        <taxon>Scophthalmus</taxon>
    </lineage>
</organism>